<keyword evidence="2" id="KW-0689">Ribosomal protein</keyword>
<proteinExistence type="predicted"/>
<protein>
    <submittedName>
        <fullName evidence="2">Ribosomal protein, variant 2</fullName>
    </submittedName>
</protein>
<gene>
    <name evidence="2" type="primary">PRPL15_1</name>
    <name evidence="2" type="ORF">FOZ60_003064</name>
</gene>
<sequence>MHASSRLARYALRALPLVRPRQPICRLFCSVSASTPDSTKVADGGGGAGQAELLQRFTPRPFNPRFAYTSRPFFPICAKNMRNGHGRQVQKKKKKRVRGRGKSQRGIKLQHDRGMDVDPETWDGGNRAYYTKFPKWPGAKRGKCRAITKVDIEVASVDQSSIDMIKRVGGTWRE</sequence>
<dbReference type="OrthoDB" id="361383at2759"/>
<dbReference type="Proteomes" id="UP000541610">
    <property type="component" value="Unassembled WGS sequence"/>
</dbReference>
<organism evidence="2 3">
    <name type="scientific">Perkinsus olseni</name>
    <name type="common">Perkinsus atlanticus</name>
    <dbReference type="NCBI Taxonomy" id="32597"/>
    <lineage>
        <taxon>Eukaryota</taxon>
        <taxon>Sar</taxon>
        <taxon>Alveolata</taxon>
        <taxon>Perkinsozoa</taxon>
        <taxon>Perkinsea</taxon>
        <taxon>Perkinsida</taxon>
        <taxon>Perkinsidae</taxon>
        <taxon>Perkinsus</taxon>
    </lineage>
</organism>
<accession>A0A7J6PI95</accession>
<comment type="caution">
    <text evidence="2">The sequence shown here is derived from an EMBL/GenBank/DDBJ whole genome shotgun (WGS) entry which is preliminary data.</text>
</comment>
<dbReference type="AlphaFoldDB" id="A0A7J6PI95"/>
<dbReference type="GO" id="GO:0005840">
    <property type="term" value="C:ribosome"/>
    <property type="evidence" value="ECO:0007669"/>
    <property type="project" value="UniProtKB-KW"/>
</dbReference>
<evidence type="ECO:0000313" key="2">
    <source>
        <dbReference type="EMBL" id="KAF4695898.1"/>
    </source>
</evidence>
<name>A0A7J6PI95_PEROL</name>
<dbReference type="EMBL" id="JABANP010000016">
    <property type="protein sequence ID" value="KAF4695898.1"/>
    <property type="molecule type" value="Genomic_DNA"/>
</dbReference>
<reference evidence="2 3" key="1">
    <citation type="submission" date="2020-04" db="EMBL/GenBank/DDBJ databases">
        <title>Perkinsus olseni comparative genomics.</title>
        <authorList>
            <person name="Bogema D.R."/>
        </authorList>
    </citation>
    <scope>NUCLEOTIDE SEQUENCE [LARGE SCALE GENOMIC DNA]</scope>
    <source>
        <strain evidence="2">00978-12</strain>
    </source>
</reference>
<feature type="compositionally biased region" description="Basic residues" evidence="1">
    <location>
        <begin position="84"/>
        <end position="105"/>
    </location>
</feature>
<evidence type="ECO:0000313" key="3">
    <source>
        <dbReference type="Proteomes" id="UP000541610"/>
    </source>
</evidence>
<feature type="region of interest" description="Disordered" evidence="1">
    <location>
        <begin position="84"/>
        <end position="109"/>
    </location>
</feature>
<keyword evidence="2" id="KW-0687">Ribonucleoprotein</keyword>
<evidence type="ECO:0000256" key="1">
    <source>
        <dbReference type="SAM" id="MobiDB-lite"/>
    </source>
</evidence>